<organism evidence="9 10">
    <name type="scientific">Malassezia restricta (strain ATCC 96810 / NBRC 103918 / CBS 7877)</name>
    <name type="common">Seborrheic dermatitis infection agent</name>
    <dbReference type="NCBI Taxonomy" id="425264"/>
    <lineage>
        <taxon>Eukaryota</taxon>
        <taxon>Fungi</taxon>
        <taxon>Dikarya</taxon>
        <taxon>Basidiomycota</taxon>
        <taxon>Ustilaginomycotina</taxon>
        <taxon>Malasseziomycetes</taxon>
        <taxon>Malasseziales</taxon>
        <taxon>Malasseziaceae</taxon>
        <taxon>Malassezia</taxon>
    </lineage>
</organism>
<dbReference type="PANTHER" id="PTHR10981:SF0">
    <property type="entry name" value="BATTENIN"/>
    <property type="match status" value="1"/>
</dbReference>
<feature type="transmembrane region" description="Helical" evidence="8">
    <location>
        <begin position="243"/>
        <end position="267"/>
    </location>
</feature>
<dbReference type="AlphaFoldDB" id="A0A3G2S9S7"/>
<dbReference type="PRINTS" id="PR01315">
    <property type="entry name" value="BATTENIN"/>
</dbReference>
<evidence type="ECO:0000256" key="6">
    <source>
        <dbReference type="ARBA" id="ARBA00022989"/>
    </source>
</evidence>
<dbReference type="Pfam" id="PF02487">
    <property type="entry name" value="CLN3"/>
    <property type="match status" value="1"/>
</dbReference>
<keyword evidence="4 8" id="KW-0812">Transmembrane</keyword>
<feature type="transmembrane region" description="Helical" evidence="8">
    <location>
        <begin position="347"/>
        <end position="368"/>
    </location>
</feature>
<dbReference type="EMBL" id="CP033155">
    <property type="protein sequence ID" value="AYO44854.1"/>
    <property type="molecule type" value="Genomic_DNA"/>
</dbReference>
<gene>
    <name evidence="9" type="primary">BTN1</name>
    <name evidence="9" type="ORF">DNF11_3904</name>
</gene>
<dbReference type="GO" id="GO:0051453">
    <property type="term" value="P:regulation of intracellular pH"/>
    <property type="evidence" value="ECO:0007669"/>
    <property type="project" value="TreeGrafter"/>
</dbReference>
<dbReference type="PANTHER" id="PTHR10981">
    <property type="entry name" value="BATTENIN"/>
    <property type="match status" value="1"/>
</dbReference>
<evidence type="ECO:0000256" key="7">
    <source>
        <dbReference type="ARBA" id="ARBA00023136"/>
    </source>
</evidence>
<dbReference type="InterPro" id="IPR036259">
    <property type="entry name" value="MFS_trans_sf"/>
</dbReference>
<comment type="subcellular location">
    <subcellularLocation>
        <location evidence="1">Endomembrane system</location>
        <topology evidence="1">Multi-pass membrane protein</topology>
    </subcellularLocation>
    <subcellularLocation>
        <location evidence="8">Vacuole membrane</location>
        <topology evidence="8">Multi-pass membrane protein</topology>
    </subcellularLocation>
</comment>
<sequence>MTETIPMDSLDEHPSAVPQGATLLRRHAVAFFILGLLNNMMYVVILTAALEILPSHVPTGILAFVNIAPAVVSKALFPYYFKGEIWYGWRVWACTLGSFCGMMCIAFFPGLFLRLVGIGIASFASGLGEITFLQYATRYPHQVTTYCIGWFASGTGAAGLIGASAWWIVRPLGVRGGLGLLSLLSFGTALSFFVILPLPSIMSRSTDETTEALMQDSDREPERNLSLSFSDKVQLLKPMLIPYIMPLICVYFAEYTINQGVAPTLLFTVPDSKQHKLLSMIIHSLRDYYPLYQLVYQAFVFISRSYTSILPLPPIPKAWLWSPAILQVCLLVLLSSESIYDWFKASIARSLVIVLVAVEGLAGGSSYVSVMSHIGGSDRAHTMPQEYSARTIQEYEFKIGSVSLGDSLGIVLATLVSIPLQVSLCHMQVVRGRDLCTRV</sequence>
<keyword evidence="6 8" id="KW-1133">Transmembrane helix</keyword>
<keyword evidence="5" id="KW-0029">Amino-acid transport</keyword>
<feature type="transmembrane region" description="Helical" evidence="8">
    <location>
        <begin position="148"/>
        <end position="169"/>
    </location>
</feature>
<evidence type="ECO:0000256" key="1">
    <source>
        <dbReference type="ARBA" id="ARBA00004127"/>
    </source>
</evidence>
<evidence type="ECO:0000313" key="9">
    <source>
        <dbReference type="EMBL" id="AYO44854.1"/>
    </source>
</evidence>
<protein>
    <recommendedName>
        <fullName evidence="8">Protein BTN</fullName>
    </recommendedName>
</protein>
<evidence type="ECO:0000256" key="2">
    <source>
        <dbReference type="ARBA" id="ARBA00007467"/>
    </source>
</evidence>
<evidence type="ECO:0000256" key="4">
    <source>
        <dbReference type="ARBA" id="ARBA00022692"/>
    </source>
</evidence>
<evidence type="ECO:0000256" key="3">
    <source>
        <dbReference type="ARBA" id="ARBA00022448"/>
    </source>
</evidence>
<feature type="transmembrane region" description="Helical" evidence="8">
    <location>
        <begin position="318"/>
        <end position="335"/>
    </location>
</feature>
<dbReference type="OrthoDB" id="5965864at2759"/>
<accession>A0A3G2S9S7</accession>
<reference evidence="9 10" key="1">
    <citation type="submission" date="2018-10" db="EMBL/GenBank/DDBJ databases">
        <title>Complete genome sequence of Malassezia restricta CBS 7877.</title>
        <authorList>
            <person name="Morand S.C."/>
            <person name="Bertignac M."/>
            <person name="Iltis A."/>
            <person name="Kolder I."/>
            <person name="Pirovano W."/>
            <person name="Jourdain R."/>
            <person name="Clavaud C."/>
        </authorList>
    </citation>
    <scope>NUCLEOTIDE SEQUENCE [LARGE SCALE GENOMIC DNA]</scope>
    <source>
        <strain evidence="9 10">CBS 7877</strain>
    </source>
</reference>
<dbReference type="GO" id="GO:0006865">
    <property type="term" value="P:amino acid transport"/>
    <property type="evidence" value="ECO:0007669"/>
    <property type="project" value="UniProtKB-KW"/>
</dbReference>
<name>A0A3G2S9S7_MALR7</name>
<comment type="similarity">
    <text evidence="2 8">Belongs to the battenin family.</text>
</comment>
<feature type="transmembrane region" description="Helical" evidence="8">
    <location>
        <begin position="61"/>
        <end position="81"/>
    </location>
</feature>
<keyword evidence="3" id="KW-0813">Transport</keyword>
<feature type="transmembrane region" description="Helical" evidence="8">
    <location>
        <begin position="28"/>
        <end position="49"/>
    </location>
</feature>
<dbReference type="GO" id="GO:0005774">
    <property type="term" value="C:vacuolar membrane"/>
    <property type="evidence" value="ECO:0007669"/>
    <property type="project" value="UniProtKB-SubCell"/>
</dbReference>
<feature type="transmembrane region" description="Helical" evidence="8">
    <location>
        <begin position="115"/>
        <end position="136"/>
    </location>
</feature>
<dbReference type="VEuPathDB" id="FungiDB:DNF11_3904"/>
<keyword evidence="10" id="KW-1185">Reference proteome</keyword>
<keyword evidence="8" id="KW-0926">Vacuole</keyword>
<feature type="transmembrane region" description="Helical" evidence="8">
    <location>
        <begin position="176"/>
        <end position="196"/>
    </location>
</feature>
<evidence type="ECO:0000256" key="5">
    <source>
        <dbReference type="ARBA" id="ARBA00022970"/>
    </source>
</evidence>
<evidence type="ECO:0000256" key="8">
    <source>
        <dbReference type="RuleBase" id="RU361113"/>
    </source>
</evidence>
<feature type="transmembrane region" description="Helical" evidence="8">
    <location>
        <begin position="87"/>
        <end position="108"/>
    </location>
</feature>
<proteinExistence type="inferred from homology"/>
<dbReference type="STRING" id="425264.A0A3G2S9S7"/>
<dbReference type="GO" id="GO:0012505">
    <property type="term" value="C:endomembrane system"/>
    <property type="evidence" value="ECO:0007669"/>
    <property type="project" value="UniProtKB-SubCell"/>
</dbReference>
<feature type="transmembrane region" description="Helical" evidence="8">
    <location>
        <begin position="407"/>
        <end position="425"/>
    </location>
</feature>
<dbReference type="SUPFAM" id="SSF103473">
    <property type="entry name" value="MFS general substrate transporter"/>
    <property type="match status" value="1"/>
</dbReference>
<dbReference type="Proteomes" id="UP000269793">
    <property type="component" value="Chromosome VIII"/>
</dbReference>
<evidence type="ECO:0000313" key="10">
    <source>
        <dbReference type="Proteomes" id="UP000269793"/>
    </source>
</evidence>
<keyword evidence="7 8" id="KW-0472">Membrane</keyword>
<dbReference type="InterPro" id="IPR003492">
    <property type="entry name" value="Battenin_disease_Cln3"/>
</dbReference>